<feature type="region of interest" description="Disordered" evidence="6">
    <location>
        <begin position="481"/>
        <end position="510"/>
    </location>
</feature>
<feature type="compositionally biased region" description="Low complexity" evidence="6">
    <location>
        <begin position="275"/>
        <end position="289"/>
    </location>
</feature>
<dbReference type="Proteomes" id="UP000189580">
    <property type="component" value="Chromosome b"/>
</dbReference>
<evidence type="ECO:0000256" key="2">
    <source>
        <dbReference type="ARBA" id="ARBA00022723"/>
    </source>
</evidence>
<evidence type="ECO:0000259" key="7">
    <source>
        <dbReference type="PROSITE" id="PS51746"/>
    </source>
</evidence>
<evidence type="ECO:0000313" key="9">
    <source>
        <dbReference type="Proteomes" id="UP000189580"/>
    </source>
</evidence>
<dbReference type="GO" id="GO:0004722">
    <property type="term" value="F:protein serine/threonine phosphatase activity"/>
    <property type="evidence" value="ECO:0007669"/>
    <property type="project" value="InterPro"/>
</dbReference>
<feature type="region of interest" description="Disordered" evidence="6">
    <location>
        <begin position="239"/>
        <end position="289"/>
    </location>
</feature>
<dbReference type="PROSITE" id="PS01032">
    <property type="entry name" value="PPM_1"/>
    <property type="match status" value="1"/>
</dbReference>
<feature type="region of interest" description="Disordered" evidence="6">
    <location>
        <begin position="302"/>
        <end position="323"/>
    </location>
</feature>
<dbReference type="InterPro" id="IPR036457">
    <property type="entry name" value="PPM-type-like_dom_sf"/>
</dbReference>
<name>A0A167FYF4_9ASCO</name>
<dbReference type="CDD" id="cd00143">
    <property type="entry name" value="PP2Cc"/>
    <property type="match status" value="1"/>
</dbReference>
<protein>
    <submittedName>
        <fullName evidence="8">Type 2C protein phosphatase PTC1</fullName>
    </submittedName>
</protein>
<reference evidence="8 9" key="1">
    <citation type="submission" date="2016-02" db="EMBL/GenBank/DDBJ databases">
        <title>Complete genome sequence and transcriptome regulation of the pentose utilising yeast Sugiyamaella lignohabitans.</title>
        <authorList>
            <person name="Bellasio M."/>
            <person name="Peymann A."/>
            <person name="Valli M."/>
            <person name="Sipitzky M."/>
            <person name="Graf A."/>
            <person name="Sauer M."/>
            <person name="Marx H."/>
            <person name="Mattanovich D."/>
        </authorList>
    </citation>
    <scope>NUCLEOTIDE SEQUENCE [LARGE SCALE GENOMIC DNA]</scope>
    <source>
        <strain evidence="8 9">CBS 10342</strain>
    </source>
</reference>
<feature type="domain" description="PPM-type phosphatase" evidence="7">
    <location>
        <begin position="47"/>
        <end position="466"/>
    </location>
</feature>
<dbReference type="Pfam" id="PF00481">
    <property type="entry name" value="PP2C"/>
    <property type="match status" value="2"/>
</dbReference>
<dbReference type="EMBL" id="CP014503">
    <property type="protein sequence ID" value="ANB15862.1"/>
    <property type="molecule type" value="Genomic_DNA"/>
</dbReference>
<sequence length="534" mass="56649">MGVSTSPDTSSHILKYFSRKKKSELSPTEEFGHINSPAPPDSRCSFVVAVSEDRNRKCRKTMEDAHTFIYNFGDICDSGYFGLFDGHAGSACADFCAKRLHIVLDNWIKRNDRETLRQLEKKDVSGNDDTRKLRTDLTPAHALSSAFLEVDAQVGKMSMQNAGSTAAVAVLRWEDVATGVPVDFQPALTDSSSSSPSSLSASSSLSSTASKISKFVLPSRQAKKNGNSGNSLSVPIPSASISASSASSSSSSSSTTHGTSHAGTSPSSVHKSNNPVDTSSGGVSPGTVPSITSGCTAAINTSSTAASTRSKSTSSSSSNLPPQRRRVLYVGNVGDSRVVLCRAGRAYRLTYDHKGSDPRESRRIANSGGIMMNNRVNGVLAVTRSLGDTYMKDLVTGAPYTTETILQENDEFMIIACDGLWDVCTDQKAVDLVRDIKDPKEASDRLVEYALDSFSSDNLTVMVVRLDQTAFVNPISTKEAVETPEALEPQSALAGSPHDTQPDNSPVSTLERELVVPTLSAVPVSATAAPQTAG</sequence>
<keyword evidence="9" id="KW-1185">Reference proteome</keyword>
<keyword evidence="4 5" id="KW-0904">Protein phosphatase</keyword>
<feature type="compositionally biased region" description="Polar residues" evidence="6">
    <location>
        <begin position="498"/>
        <end position="508"/>
    </location>
</feature>
<dbReference type="AlphaFoldDB" id="A0A167FYF4"/>
<evidence type="ECO:0000256" key="3">
    <source>
        <dbReference type="ARBA" id="ARBA00022801"/>
    </source>
</evidence>
<dbReference type="InterPro" id="IPR001932">
    <property type="entry name" value="PPM-type_phosphatase-like_dom"/>
</dbReference>
<organism evidence="8 9">
    <name type="scientific">Sugiyamaella lignohabitans</name>
    <dbReference type="NCBI Taxonomy" id="796027"/>
    <lineage>
        <taxon>Eukaryota</taxon>
        <taxon>Fungi</taxon>
        <taxon>Dikarya</taxon>
        <taxon>Ascomycota</taxon>
        <taxon>Saccharomycotina</taxon>
        <taxon>Dipodascomycetes</taxon>
        <taxon>Dipodascales</taxon>
        <taxon>Trichomonascaceae</taxon>
        <taxon>Sugiyamaella</taxon>
    </lineage>
</organism>
<keyword evidence="2" id="KW-0479">Metal-binding</keyword>
<dbReference type="GeneID" id="30035536"/>
<accession>A0A167FYF4</accession>
<dbReference type="PANTHER" id="PTHR13832:SF837">
    <property type="entry name" value="PROTEIN PHOSPHATASE 2C-LIKE DOMAIN-CONTAINING PROTEIN 1"/>
    <property type="match status" value="1"/>
</dbReference>
<keyword evidence="3 5" id="KW-0378">Hydrolase</keyword>
<dbReference type="SUPFAM" id="SSF81606">
    <property type="entry name" value="PP2C-like"/>
    <property type="match status" value="2"/>
</dbReference>
<dbReference type="SMART" id="SM00332">
    <property type="entry name" value="PP2Cc"/>
    <property type="match status" value="1"/>
</dbReference>
<proteinExistence type="inferred from homology"/>
<evidence type="ECO:0000313" key="8">
    <source>
        <dbReference type="EMBL" id="ANB15862.1"/>
    </source>
</evidence>
<dbReference type="KEGG" id="slb:AWJ20_3506"/>
<dbReference type="InterPro" id="IPR000222">
    <property type="entry name" value="PP2C_BS"/>
</dbReference>
<evidence type="ECO:0000256" key="4">
    <source>
        <dbReference type="ARBA" id="ARBA00022912"/>
    </source>
</evidence>
<dbReference type="OrthoDB" id="10264738at2759"/>
<gene>
    <name evidence="8" type="primary">PTC1</name>
    <name evidence="8" type="ORF">AWJ20_3506</name>
</gene>
<feature type="compositionally biased region" description="Low complexity" evidence="6">
    <location>
        <begin position="302"/>
        <end position="318"/>
    </location>
</feature>
<dbReference type="PANTHER" id="PTHR13832">
    <property type="entry name" value="PROTEIN PHOSPHATASE 2C"/>
    <property type="match status" value="1"/>
</dbReference>
<dbReference type="GO" id="GO:0046872">
    <property type="term" value="F:metal ion binding"/>
    <property type="evidence" value="ECO:0007669"/>
    <property type="project" value="UniProtKB-KW"/>
</dbReference>
<evidence type="ECO:0000256" key="5">
    <source>
        <dbReference type="RuleBase" id="RU003465"/>
    </source>
</evidence>
<dbReference type="RefSeq" id="XP_018738339.1">
    <property type="nucleotide sequence ID" value="XM_018880529.1"/>
</dbReference>
<dbReference type="InterPro" id="IPR015655">
    <property type="entry name" value="PP2C"/>
</dbReference>
<feature type="compositionally biased region" description="Low complexity" evidence="6">
    <location>
        <begin position="239"/>
        <end position="268"/>
    </location>
</feature>
<comment type="similarity">
    <text evidence="1 5">Belongs to the PP2C family.</text>
</comment>
<dbReference type="PROSITE" id="PS51746">
    <property type="entry name" value="PPM_2"/>
    <property type="match status" value="1"/>
</dbReference>
<evidence type="ECO:0000256" key="6">
    <source>
        <dbReference type="SAM" id="MobiDB-lite"/>
    </source>
</evidence>
<evidence type="ECO:0000256" key="1">
    <source>
        <dbReference type="ARBA" id="ARBA00006702"/>
    </source>
</evidence>
<dbReference type="Gene3D" id="3.60.40.10">
    <property type="entry name" value="PPM-type phosphatase domain"/>
    <property type="match status" value="1"/>
</dbReference>